<feature type="transmembrane region" description="Helical" evidence="12">
    <location>
        <begin position="629"/>
        <end position="648"/>
    </location>
</feature>
<dbReference type="FunFam" id="3.40.30.10:FF:000244">
    <property type="entry name" value="Sulfhydryl oxidase"/>
    <property type="match status" value="1"/>
</dbReference>
<dbReference type="PROSITE" id="PS00194">
    <property type="entry name" value="THIOREDOXIN_1"/>
    <property type="match status" value="1"/>
</dbReference>
<feature type="domain" description="Thioredoxin" evidence="14">
    <location>
        <begin position="151"/>
        <end position="286"/>
    </location>
</feature>
<keyword evidence="17" id="KW-1185">Reference proteome</keyword>
<evidence type="ECO:0000256" key="11">
    <source>
        <dbReference type="ARBA" id="ARBA00023180"/>
    </source>
</evidence>
<evidence type="ECO:0000256" key="9">
    <source>
        <dbReference type="ARBA" id="ARBA00023002"/>
    </source>
</evidence>
<evidence type="ECO:0000259" key="13">
    <source>
        <dbReference type="PROSITE" id="PS51324"/>
    </source>
</evidence>
<dbReference type="InterPro" id="IPR033121">
    <property type="entry name" value="PEPTIDASE_A1"/>
</dbReference>
<dbReference type="Pfam" id="PF14543">
    <property type="entry name" value="TAXi_N"/>
    <property type="match status" value="1"/>
</dbReference>
<keyword evidence="10" id="KW-1015">Disulfide bond</keyword>
<dbReference type="Gene3D" id="3.40.30.10">
    <property type="entry name" value="Glutaredoxin"/>
    <property type="match status" value="1"/>
</dbReference>
<dbReference type="GO" id="GO:0003756">
    <property type="term" value="F:protein disulfide isomerase activity"/>
    <property type="evidence" value="ECO:0007669"/>
    <property type="project" value="TreeGrafter"/>
</dbReference>
<keyword evidence="7" id="KW-0378">Hydrolase</keyword>
<keyword evidence="5" id="KW-0732">Signal</keyword>
<evidence type="ECO:0000313" key="16">
    <source>
        <dbReference type="EMBL" id="KAJ9554213.1"/>
    </source>
</evidence>
<dbReference type="Gene3D" id="1.20.120.310">
    <property type="entry name" value="ERV/ALR sulfhydryl oxidase domain"/>
    <property type="match status" value="1"/>
</dbReference>
<dbReference type="InterPro" id="IPR017937">
    <property type="entry name" value="Thioredoxin_CS"/>
</dbReference>
<name>A0AA38TPF5_9ASTR</name>
<dbReference type="SUPFAM" id="SSF52833">
    <property type="entry name" value="Thioredoxin-like"/>
    <property type="match status" value="1"/>
</dbReference>
<dbReference type="GO" id="GO:0004190">
    <property type="term" value="F:aspartic-type endopeptidase activity"/>
    <property type="evidence" value="ECO:0007669"/>
    <property type="project" value="UniProtKB-KW"/>
</dbReference>
<dbReference type="InterPro" id="IPR034161">
    <property type="entry name" value="Pepsin-like_plant"/>
</dbReference>
<dbReference type="InterPro" id="IPR013766">
    <property type="entry name" value="Thioredoxin_domain"/>
</dbReference>
<dbReference type="Gene3D" id="2.40.70.10">
    <property type="entry name" value="Acid Proteases"/>
    <property type="match status" value="2"/>
</dbReference>
<dbReference type="PROSITE" id="PS51324">
    <property type="entry name" value="ERV_ALR"/>
    <property type="match status" value="1"/>
</dbReference>
<dbReference type="EC" id="1.8.3.2" evidence="12"/>
<evidence type="ECO:0000256" key="3">
    <source>
        <dbReference type="ARBA" id="ARBA00022630"/>
    </source>
</evidence>
<keyword evidence="4" id="KW-0645">Protease</keyword>
<evidence type="ECO:0000256" key="1">
    <source>
        <dbReference type="ARBA" id="ARBA00001974"/>
    </source>
</evidence>
<dbReference type="PROSITE" id="PS51352">
    <property type="entry name" value="THIOREDOXIN_2"/>
    <property type="match status" value="1"/>
</dbReference>
<dbReference type="EMBL" id="JARYMX010000004">
    <property type="protein sequence ID" value="KAJ9554213.1"/>
    <property type="molecule type" value="Genomic_DNA"/>
</dbReference>
<comment type="similarity">
    <text evidence="2">Belongs to the peptidase A1 family.</text>
</comment>
<dbReference type="AlphaFoldDB" id="A0AA38TPF5"/>
<sequence>MVVAAVRWWWWWRSMVMVAVMVDGSMVMVVVVGWAAMVEVGDGGGRRWRWVADVGDGGGGWQRVTMEVGVAGGSRQFGGFWQRRRWFPTTTTVVLSGRTMELFTTIFLFFFLWTFFYSQSLLLLSSAFPIIPIPPGSSSSRTILRATINDHQPASASSVVDLNATDFEAVLKETPATHAIVEFFAHWCPACRNYKPQYEKVARLFNGAQAVHPGIILVAQIDCANKVNVDLCRKFHIPYYPILLWGPPSKFIAGRWNGKQEKGEIRPVEDGMTAESLLKWINTQLGTSYELEDEKFENDKLLHSNVSDPEQIAGAIYDVEEALTVAFDIILENKMIKSDTRATLIKFLQVMVAHHPSRRCRKGSADILVNFDDLYPSNMSSVNKEELNNSTGLGDMRAFQICGKQVPRGYWMFCRGSKNETRGFSVLTLIIYAESMISSSGCSVSSPFNRTQDFVLWLWTAHNKVNERLMKTEAALGTGDPKFPKIIWPPNQLCPTCYAAGNQTNGSSWDHDEVFKFLVSHYGRMLVSRYKDKETMMSHMDVKGNAVSEEFVGSTNALVVPMGAAVAIALASCLFGAVAYVWRSRQKNRKFQHHLIKIDGTVGAVYLTLTRATDEETLIEQNKSTMAPLSMFDTLFNLFLFVSLFSIANHSHARQHPKTSDSLVLGLANARTTIKLPKESSTLNPKISSQMLDMIEPLREVRDGYLISLNLGSPPQVVQVYMDTGSDLTWVPCGNLSFNCIDCDDYTNNMSMSKYSPLHSSSCVRDSCASQFCIDVHSSDNPYDPCYSVGCALSTLIKGTCSRPCPTFVYTYGEGVVAGTLTRDTLRVHGSSEGVTREIANFGFGCVGSTYKEPMGIAGFGKGSLSLPSQLGFLQKGFSHCFLAFKFANNPNISSPLVVGDLAISSKEHLQFTPMLKNPMYPNYYYIGLEGITLGTGLGSMIRVPTILRDFDSSGNGGMLIDSGTTYTHLPEPFYSQLLSELESLINHPRANEVEARSGFDLCYRVPCTNNVTNGMEIMDVDDHLLPSITFHFMNNVSLVLPQGNNFYAMGAPRNSTVVKCLLFQSMDDEDYGPAGVFGSFQQQNVEVVYDMEKERIGFQTMDCASSLAFQQLHKP</sequence>
<feature type="transmembrane region" description="Helical" evidence="12">
    <location>
        <begin position="558"/>
        <end position="582"/>
    </location>
</feature>
<evidence type="ECO:0000256" key="2">
    <source>
        <dbReference type="ARBA" id="ARBA00007447"/>
    </source>
</evidence>
<dbReference type="PANTHER" id="PTHR22897">
    <property type="entry name" value="QUIESCIN Q6-RELATED SULFHYDRYL OXIDASE"/>
    <property type="match status" value="1"/>
</dbReference>
<evidence type="ECO:0000256" key="4">
    <source>
        <dbReference type="ARBA" id="ARBA00022670"/>
    </source>
</evidence>
<protein>
    <recommendedName>
        <fullName evidence="12">Sulfhydryl oxidase</fullName>
        <ecNumber evidence="12">1.8.3.2</ecNumber>
    </recommendedName>
</protein>
<dbReference type="Pfam" id="PF14541">
    <property type="entry name" value="TAXi_C"/>
    <property type="match status" value="1"/>
</dbReference>
<keyword evidence="12" id="KW-0812">Transmembrane</keyword>
<evidence type="ECO:0000313" key="17">
    <source>
        <dbReference type="Proteomes" id="UP001172457"/>
    </source>
</evidence>
<feature type="domain" description="ERV/ALR sulfhydryl oxidase" evidence="13">
    <location>
        <begin position="305"/>
        <end position="488"/>
    </location>
</feature>
<organism evidence="16 17">
    <name type="scientific">Centaurea solstitialis</name>
    <name type="common">yellow star-thistle</name>
    <dbReference type="NCBI Taxonomy" id="347529"/>
    <lineage>
        <taxon>Eukaryota</taxon>
        <taxon>Viridiplantae</taxon>
        <taxon>Streptophyta</taxon>
        <taxon>Embryophyta</taxon>
        <taxon>Tracheophyta</taxon>
        <taxon>Spermatophyta</taxon>
        <taxon>Magnoliopsida</taxon>
        <taxon>eudicotyledons</taxon>
        <taxon>Gunneridae</taxon>
        <taxon>Pentapetalae</taxon>
        <taxon>asterids</taxon>
        <taxon>campanulids</taxon>
        <taxon>Asterales</taxon>
        <taxon>Asteraceae</taxon>
        <taxon>Carduoideae</taxon>
        <taxon>Cardueae</taxon>
        <taxon>Centaureinae</taxon>
        <taxon>Centaurea</taxon>
    </lineage>
</organism>
<dbReference type="GO" id="GO:0000139">
    <property type="term" value="C:Golgi membrane"/>
    <property type="evidence" value="ECO:0007669"/>
    <property type="project" value="TreeGrafter"/>
</dbReference>
<comment type="caution">
    <text evidence="16">The sequence shown here is derived from an EMBL/GenBank/DDBJ whole genome shotgun (WGS) entry which is preliminary data.</text>
</comment>
<keyword evidence="12" id="KW-0472">Membrane</keyword>
<dbReference type="InterPro" id="IPR036249">
    <property type="entry name" value="Thioredoxin-like_sf"/>
</dbReference>
<comment type="catalytic activity">
    <reaction evidence="12">
        <text>2 R'C(R)SH + O2 = R'C(R)S-S(R)CR' + H2O2</text>
        <dbReference type="Rhea" id="RHEA:17357"/>
        <dbReference type="ChEBI" id="CHEBI:15379"/>
        <dbReference type="ChEBI" id="CHEBI:16240"/>
        <dbReference type="ChEBI" id="CHEBI:16520"/>
        <dbReference type="ChEBI" id="CHEBI:17412"/>
        <dbReference type="EC" id="1.8.3.2"/>
    </reaction>
</comment>
<comment type="caution">
    <text evidence="12">Lacks conserved residue(s) required for the propagation of feature annotation.</text>
</comment>
<dbReference type="GO" id="GO:0016971">
    <property type="term" value="F:flavin-dependent sulfhydryl oxidase activity"/>
    <property type="evidence" value="ECO:0007669"/>
    <property type="project" value="InterPro"/>
</dbReference>
<dbReference type="GO" id="GO:0005615">
    <property type="term" value="C:extracellular space"/>
    <property type="evidence" value="ECO:0007669"/>
    <property type="project" value="TreeGrafter"/>
</dbReference>
<dbReference type="InterPro" id="IPR036774">
    <property type="entry name" value="ERV/ALR_sulphydryl_oxid_sf"/>
</dbReference>
<dbReference type="PROSITE" id="PS00141">
    <property type="entry name" value="ASP_PROTEASE"/>
    <property type="match status" value="1"/>
</dbReference>
<comment type="cofactor">
    <cofactor evidence="1 12">
        <name>FAD</name>
        <dbReference type="ChEBI" id="CHEBI:57692"/>
    </cofactor>
</comment>
<reference evidence="16" key="1">
    <citation type="submission" date="2023-03" db="EMBL/GenBank/DDBJ databases">
        <title>Chromosome-scale reference genome and RAD-based genetic map of yellow starthistle (Centaurea solstitialis) reveal putative structural variation and QTLs associated with invader traits.</title>
        <authorList>
            <person name="Reatini B."/>
            <person name="Cang F.A."/>
            <person name="Jiang Q."/>
            <person name="Mckibben M.T.W."/>
            <person name="Barker M.S."/>
            <person name="Rieseberg L.H."/>
            <person name="Dlugosch K.M."/>
        </authorList>
    </citation>
    <scope>NUCLEOTIDE SEQUENCE</scope>
    <source>
        <strain evidence="16">CAN-66</strain>
        <tissue evidence="16">Leaf</tissue>
    </source>
</reference>
<accession>A0AA38TPF5</accession>
<feature type="transmembrane region" description="Helical" evidence="12">
    <location>
        <begin position="12"/>
        <end position="37"/>
    </location>
</feature>
<dbReference type="CDD" id="cd05476">
    <property type="entry name" value="pepsin_A_like_plant"/>
    <property type="match status" value="1"/>
</dbReference>
<evidence type="ECO:0000256" key="8">
    <source>
        <dbReference type="ARBA" id="ARBA00022827"/>
    </source>
</evidence>
<dbReference type="GO" id="GO:0006508">
    <property type="term" value="P:proteolysis"/>
    <property type="evidence" value="ECO:0007669"/>
    <property type="project" value="UniProtKB-KW"/>
</dbReference>
<evidence type="ECO:0000256" key="5">
    <source>
        <dbReference type="ARBA" id="ARBA00022729"/>
    </source>
</evidence>
<dbReference type="SUPFAM" id="SSF69000">
    <property type="entry name" value="FAD-dependent thiol oxidase"/>
    <property type="match status" value="1"/>
</dbReference>
<dbReference type="Pfam" id="PF00085">
    <property type="entry name" value="Thioredoxin"/>
    <property type="match status" value="1"/>
</dbReference>
<dbReference type="InterPro" id="IPR001969">
    <property type="entry name" value="Aspartic_peptidase_AS"/>
</dbReference>
<dbReference type="Proteomes" id="UP001172457">
    <property type="component" value="Chromosome 4"/>
</dbReference>
<evidence type="ECO:0000256" key="10">
    <source>
        <dbReference type="ARBA" id="ARBA00023157"/>
    </source>
</evidence>
<keyword evidence="9 12" id="KW-0560">Oxidoreductase</keyword>
<proteinExistence type="inferred from homology"/>
<dbReference type="InterPro" id="IPR039798">
    <property type="entry name" value="Sulfhydryl_oxidase"/>
</dbReference>
<evidence type="ECO:0000256" key="6">
    <source>
        <dbReference type="ARBA" id="ARBA00022750"/>
    </source>
</evidence>
<dbReference type="InterPro" id="IPR021109">
    <property type="entry name" value="Peptidase_aspartic_dom_sf"/>
</dbReference>
<keyword evidence="8 12" id="KW-0274">FAD</keyword>
<keyword evidence="11" id="KW-0325">Glycoprotein</keyword>
<gene>
    <name evidence="16" type="ORF">OSB04_018258</name>
</gene>
<dbReference type="InterPro" id="IPR032861">
    <property type="entry name" value="TAXi_N"/>
</dbReference>
<dbReference type="GO" id="GO:0006457">
    <property type="term" value="P:protein folding"/>
    <property type="evidence" value="ECO:0007669"/>
    <property type="project" value="TreeGrafter"/>
</dbReference>
<dbReference type="PROSITE" id="PS51767">
    <property type="entry name" value="PEPTIDASE_A1"/>
    <property type="match status" value="1"/>
</dbReference>
<feature type="domain" description="Peptidase A1" evidence="15">
    <location>
        <begin position="705"/>
        <end position="1100"/>
    </location>
</feature>
<keyword evidence="6" id="KW-0064">Aspartyl protease</keyword>
<dbReference type="InterPro" id="IPR017905">
    <property type="entry name" value="ERV/ALR_sulphydryl_oxidase"/>
</dbReference>
<evidence type="ECO:0000256" key="7">
    <source>
        <dbReference type="ARBA" id="ARBA00022801"/>
    </source>
</evidence>
<evidence type="ECO:0000259" key="15">
    <source>
        <dbReference type="PROSITE" id="PS51767"/>
    </source>
</evidence>
<evidence type="ECO:0000256" key="12">
    <source>
        <dbReference type="RuleBase" id="RU371123"/>
    </source>
</evidence>
<dbReference type="PANTHER" id="PTHR22897:SF8">
    <property type="entry name" value="SULFHYDRYL OXIDASE"/>
    <property type="match status" value="1"/>
</dbReference>
<keyword evidence="12" id="KW-1133">Transmembrane helix</keyword>
<dbReference type="InterPro" id="IPR032799">
    <property type="entry name" value="TAXi_C"/>
</dbReference>
<keyword evidence="3 12" id="KW-0285">Flavoprotein</keyword>
<evidence type="ECO:0000259" key="14">
    <source>
        <dbReference type="PROSITE" id="PS51352"/>
    </source>
</evidence>
<dbReference type="SUPFAM" id="SSF50630">
    <property type="entry name" value="Acid proteases"/>
    <property type="match status" value="1"/>
</dbReference>